<comment type="caution">
    <text evidence="3">The sequence shown here is derived from an EMBL/GenBank/DDBJ whole genome shotgun (WGS) entry which is preliminary data.</text>
</comment>
<dbReference type="RefSeq" id="WP_260190791.1">
    <property type="nucleotide sequence ID" value="NZ_JAFFZE010000009.1"/>
</dbReference>
<dbReference type="SUPFAM" id="SSF48264">
    <property type="entry name" value="Cytochrome P450"/>
    <property type="match status" value="1"/>
</dbReference>
<keyword evidence="2" id="KW-0479">Metal-binding</keyword>
<dbReference type="PRINTS" id="PR00359">
    <property type="entry name" value="BP450"/>
</dbReference>
<gene>
    <name evidence="3" type="ORF">JT362_09830</name>
</gene>
<dbReference type="InterPro" id="IPR036396">
    <property type="entry name" value="Cyt_P450_sf"/>
</dbReference>
<dbReference type="EMBL" id="JAFFZE010000009">
    <property type="protein sequence ID" value="MCT2583415.1"/>
    <property type="molecule type" value="Genomic_DNA"/>
</dbReference>
<dbReference type="Proteomes" id="UP001156441">
    <property type="component" value="Unassembled WGS sequence"/>
</dbReference>
<accession>A0ABT2J6D8</accession>
<dbReference type="Gene3D" id="1.10.630.10">
    <property type="entry name" value="Cytochrome P450"/>
    <property type="match status" value="1"/>
</dbReference>
<organism evidence="3 4">
    <name type="scientific">Actinophytocola gossypii</name>
    <dbReference type="NCBI Taxonomy" id="2812003"/>
    <lineage>
        <taxon>Bacteria</taxon>
        <taxon>Bacillati</taxon>
        <taxon>Actinomycetota</taxon>
        <taxon>Actinomycetes</taxon>
        <taxon>Pseudonocardiales</taxon>
        <taxon>Pseudonocardiaceae</taxon>
    </lineage>
</organism>
<keyword evidence="4" id="KW-1185">Reference proteome</keyword>
<keyword evidence="2" id="KW-0560">Oxidoreductase</keyword>
<dbReference type="PANTHER" id="PTHR46696">
    <property type="entry name" value="P450, PUTATIVE (EUROFUNG)-RELATED"/>
    <property type="match status" value="1"/>
</dbReference>
<evidence type="ECO:0000313" key="4">
    <source>
        <dbReference type="Proteomes" id="UP001156441"/>
    </source>
</evidence>
<protein>
    <submittedName>
        <fullName evidence="3">Cytochrome P450</fullName>
    </submittedName>
</protein>
<evidence type="ECO:0000256" key="1">
    <source>
        <dbReference type="ARBA" id="ARBA00010617"/>
    </source>
</evidence>
<dbReference type="Pfam" id="PF00067">
    <property type="entry name" value="p450"/>
    <property type="match status" value="1"/>
</dbReference>
<keyword evidence="2" id="KW-0408">Iron</keyword>
<dbReference type="InterPro" id="IPR001128">
    <property type="entry name" value="Cyt_P450"/>
</dbReference>
<keyword evidence="2" id="KW-0349">Heme</keyword>
<dbReference type="InterPro" id="IPR002397">
    <property type="entry name" value="Cyt_P450_B"/>
</dbReference>
<evidence type="ECO:0000256" key="2">
    <source>
        <dbReference type="RuleBase" id="RU000461"/>
    </source>
</evidence>
<comment type="similarity">
    <text evidence="1 2">Belongs to the cytochrome P450 family.</text>
</comment>
<dbReference type="PANTHER" id="PTHR46696:SF1">
    <property type="entry name" value="CYTOCHROME P450 YJIB-RELATED"/>
    <property type="match status" value="1"/>
</dbReference>
<dbReference type="InterPro" id="IPR017972">
    <property type="entry name" value="Cyt_P450_CS"/>
</dbReference>
<evidence type="ECO:0000313" key="3">
    <source>
        <dbReference type="EMBL" id="MCT2583415.1"/>
    </source>
</evidence>
<keyword evidence="2" id="KW-0503">Monooxygenase</keyword>
<reference evidence="3 4" key="1">
    <citation type="submission" date="2021-02" db="EMBL/GenBank/DDBJ databases">
        <title>Actinophytocola xerophila sp. nov., isolated from soil of cotton cropping field.</title>
        <authorList>
            <person name="Huang R."/>
            <person name="Chen X."/>
            <person name="Ge X."/>
            <person name="Liu W."/>
        </authorList>
    </citation>
    <scope>NUCLEOTIDE SEQUENCE [LARGE SCALE GENOMIC DNA]</scope>
    <source>
        <strain evidence="3 4">S1-96</strain>
    </source>
</reference>
<dbReference type="PROSITE" id="PS00086">
    <property type="entry name" value="CYTOCHROME_P450"/>
    <property type="match status" value="1"/>
</dbReference>
<proteinExistence type="inferred from homology"/>
<sequence length="402" mass="42706">MVDAGDAGAAMITSVDSPFLASSDSPAAFGRTLAEIGRERPVVYDEAMAAPVVLRHRDVSAGLRDSATFSTEFYGTGPLATAMIAHNGAEHAKQRRIHNRFFSPTASARYADRVTPIADRTFGALAGRSEVDLVEEVMVGYPMAVFLDLLGIPDDIGDRGLDWVRAIVTWMGSPMDDAVVAPGERALAELSAYTGALVERERAEPSDSLLGEVVQAHLREGEYSVEACTMAVVSLLLGGFETTIQMLSGTVASLLLHPEALAAVRADPSLVDGAMDEAFRWANPSAGLYRLVKRDVEVAGTPLAAGSMVYLCIAGAHFDADAFPEPDRFDLGRRASHLGFGLGPHYCAGAPLARIEVRAALTALLAACPDLRLDPDRPPSFRYGARGFVQHGTESLHVLASG</sequence>
<name>A0ABT2J6D8_9PSEU</name>